<proteinExistence type="predicted"/>
<organism evidence="1 2">
    <name type="scientific">Popillia japonica</name>
    <name type="common">Japanese beetle</name>
    <dbReference type="NCBI Taxonomy" id="7064"/>
    <lineage>
        <taxon>Eukaryota</taxon>
        <taxon>Metazoa</taxon>
        <taxon>Ecdysozoa</taxon>
        <taxon>Arthropoda</taxon>
        <taxon>Hexapoda</taxon>
        <taxon>Insecta</taxon>
        <taxon>Pterygota</taxon>
        <taxon>Neoptera</taxon>
        <taxon>Endopterygota</taxon>
        <taxon>Coleoptera</taxon>
        <taxon>Polyphaga</taxon>
        <taxon>Scarabaeiformia</taxon>
        <taxon>Scarabaeidae</taxon>
        <taxon>Rutelinae</taxon>
        <taxon>Popillia</taxon>
    </lineage>
</organism>
<evidence type="ECO:0000313" key="2">
    <source>
        <dbReference type="Proteomes" id="UP001458880"/>
    </source>
</evidence>
<dbReference type="EMBL" id="JASPKY010000799">
    <property type="protein sequence ID" value="KAK9685169.1"/>
    <property type="molecule type" value="Genomic_DNA"/>
</dbReference>
<gene>
    <name evidence="1" type="ORF">QE152_g38249</name>
</gene>
<accession>A0AAW1I7S3</accession>
<dbReference type="AlphaFoldDB" id="A0AAW1I7S3"/>
<protein>
    <submittedName>
        <fullName evidence="1">Uncharacterized protein</fullName>
    </submittedName>
</protein>
<comment type="caution">
    <text evidence="1">The sequence shown here is derived from an EMBL/GenBank/DDBJ whole genome shotgun (WGS) entry which is preliminary data.</text>
</comment>
<evidence type="ECO:0000313" key="1">
    <source>
        <dbReference type="EMBL" id="KAK9685169.1"/>
    </source>
</evidence>
<keyword evidence="2" id="KW-1185">Reference proteome</keyword>
<dbReference type="Proteomes" id="UP001458880">
    <property type="component" value="Unassembled WGS sequence"/>
</dbReference>
<sequence length="130" mass="14733">MNLMTVTGNHLVMQITPISSEIDATNSDDENNFINNNSNFTTIDETIEQVVHSVPTTSAIPTTSKSKKPDILWKRSNLILNNEQMRFSGNENLSSEIMNLDTPFSFFTDELVMNIVKVTYTLYREILLSP</sequence>
<name>A0AAW1I7S3_POPJA</name>
<reference evidence="1 2" key="1">
    <citation type="journal article" date="2024" name="BMC Genomics">
        <title>De novo assembly and annotation of Popillia japonica's genome with initial clues to its potential as an invasive pest.</title>
        <authorList>
            <person name="Cucini C."/>
            <person name="Boschi S."/>
            <person name="Funari R."/>
            <person name="Cardaioli E."/>
            <person name="Iannotti N."/>
            <person name="Marturano G."/>
            <person name="Paoli F."/>
            <person name="Bruttini M."/>
            <person name="Carapelli A."/>
            <person name="Frati F."/>
            <person name="Nardi F."/>
        </authorList>
    </citation>
    <scope>NUCLEOTIDE SEQUENCE [LARGE SCALE GENOMIC DNA]</scope>
    <source>
        <strain evidence="1">DMR45628</strain>
    </source>
</reference>